<accession>A0A3M2JC54</accession>
<feature type="chain" id="PRO_5039151015" evidence="3">
    <location>
        <begin position="21"/>
        <end position="781"/>
    </location>
</feature>
<dbReference type="InterPro" id="IPR013783">
    <property type="entry name" value="Ig-like_fold"/>
</dbReference>
<keyword evidence="5" id="KW-1185">Reference proteome</keyword>
<gene>
    <name evidence="4" type="ORF">EBM89_11710</name>
</gene>
<evidence type="ECO:0000256" key="2">
    <source>
        <dbReference type="SAM" id="Phobius"/>
    </source>
</evidence>
<sequence length="781" mass="79190">MRLRGTVRRAGAVAATVVVAGVLALVGQPAAGATPAAVPAAPSTDSLPVTASVTQVSPQVLEPGQDLTVTATLRNDGTRAIEQPRASVRIYRYRMSSRDEVAAWATAGTTSPIGDVAATTVLDTPLEPGASTTVTVTVPADDIGLLRTDEAWGPRGITLDVGDGRQRVGVDRTFLLWASADEVPTAQVGVVAPVVGPATVPVADEEAEPEESPAPTPAPTSSAAPTPEGDVSGEAAPDGEAAGDEVMPSAGTSDGGESEVDAALTALTASGGRLGRLLQATGDLPFVSWAVDPAVVDQAAAGSRAAQTWLSSFTDAADGREVLRLPWADADVAAIAHAGEADPDADLLDLALGVTSAQQSSALWSGALPVLWAADDTTDQVTAARAATSAPGVPLVLAPGSVPADGSDAPSSPTTLSTSGGSVTAIVPDETLSDLLADPAGAQPGVTAATAAQRVLAETAVLARSDDAASTYLVATTPRDWSPSTSIATAQLRALDAAPWVDTRDVAEVVAAQTAGQASGDGATRSALPDAERDEPELTPAWVNALSASWRAAREFAAVVDDPDALLAGLDADLVTPLSVAWRSDPDGRAAAVDQALALAQGRQGGLSVLLNEQFTVISSSAQITVVVRNELDQDAHVRVELRPRKGCLDTARSELQSARAGADTPVQITVEANANCDVQVDVSLVSESGRDVAGTVTFAARVAPTIESVGSVVVGVLLALALAFGIWRTVRRGQTNRRGAKVVPDADPDADPDLPDADDAARHDGSGRPDDAAPPGRQDP</sequence>
<name>A0A3M2JC54_9CELL</name>
<dbReference type="InterPro" id="IPR046112">
    <property type="entry name" value="DUF6049"/>
</dbReference>
<evidence type="ECO:0000256" key="1">
    <source>
        <dbReference type="SAM" id="MobiDB-lite"/>
    </source>
</evidence>
<feature type="region of interest" description="Disordered" evidence="1">
    <location>
        <begin position="515"/>
        <end position="536"/>
    </location>
</feature>
<dbReference type="OrthoDB" id="3267347at2"/>
<feature type="compositionally biased region" description="Acidic residues" evidence="1">
    <location>
        <begin position="747"/>
        <end position="759"/>
    </location>
</feature>
<keyword evidence="2" id="KW-0812">Transmembrane</keyword>
<proteinExistence type="predicted"/>
<keyword evidence="2" id="KW-1133">Transmembrane helix</keyword>
<dbReference type="GO" id="GO:0005975">
    <property type="term" value="P:carbohydrate metabolic process"/>
    <property type="evidence" value="ECO:0007669"/>
    <property type="project" value="UniProtKB-ARBA"/>
</dbReference>
<dbReference type="Proteomes" id="UP000269289">
    <property type="component" value="Unassembled WGS sequence"/>
</dbReference>
<keyword evidence="2" id="KW-0472">Membrane</keyword>
<feature type="compositionally biased region" description="Low complexity" evidence="1">
    <location>
        <begin position="407"/>
        <end position="422"/>
    </location>
</feature>
<feature type="compositionally biased region" description="Basic and acidic residues" evidence="1">
    <location>
        <begin position="760"/>
        <end position="772"/>
    </location>
</feature>
<dbReference type="AlphaFoldDB" id="A0A3M2JC54"/>
<feature type="region of interest" description="Disordered" evidence="1">
    <location>
        <begin position="203"/>
        <end position="258"/>
    </location>
</feature>
<evidence type="ECO:0000256" key="3">
    <source>
        <dbReference type="SAM" id="SignalP"/>
    </source>
</evidence>
<keyword evidence="3" id="KW-0732">Signal</keyword>
<evidence type="ECO:0000313" key="4">
    <source>
        <dbReference type="EMBL" id="RMI09093.1"/>
    </source>
</evidence>
<dbReference type="RefSeq" id="WP_147463536.1">
    <property type="nucleotide sequence ID" value="NZ_RFFI01000060.1"/>
</dbReference>
<reference evidence="4 5" key="1">
    <citation type="submission" date="2018-10" db="EMBL/GenBank/DDBJ databases">
        <title>Isolation, diversity and antifungal activity of actinobacteria from wheat.</title>
        <authorList>
            <person name="Han C."/>
        </authorList>
    </citation>
    <scope>NUCLEOTIDE SEQUENCE [LARGE SCALE GENOMIC DNA]</scope>
    <source>
        <strain evidence="4 5">NEAU-YY56</strain>
    </source>
</reference>
<dbReference type="EMBL" id="RFFI01000060">
    <property type="protein sequence ID" value="RMI09093.1"/>
    <property type="molecule type" value="Genomic_DNA"/>
</dbReference>
<feature type="compositionally biased region" description="Low complexity" evidence="1">
    <location>
        <begin position="219"/>
        <end position="240"/>
    </location>
</feature>
<dbReference type="Pfam" id="PF19516">
    <property type="entry name" value="DUF6049"/>
    <property type="match status" value="1"/>
</dbReference>
<dbReference type="Gene3D" id="2.60.40.10">
    <property type="entry name" value="Immunoglobulins"/>
    <property type="match status" value="1"/>
</dbReference>
<protein>
    <submittedName>
        <fullName evidence="4">Uncharacterized protein</fullName>
    </submittedName>
</protein>
<feature type="transmembrane region" description="Helical" evidence="2">
    <location>
        <begin position="710"/>
        <end position="728"/>
    </location>
</feature>
<feature type="region of interest" description="Disordered" evidence="1">
    <location>
        <begin position="736"/>
        <end position="781"/>
    </location>
</feature>
<organism evidence="4 5">
    <name type="scientific">Cellulomonas triticagri</name>
    <dbReference type="NCBI Taxonomy" id="2483352"/>
    <lineage>
        <taxon>Bacteria</taxon>
        <taxon>Bacillati</taxon>
        <taxon>Actinomycetota</taxon>
        <taxon>Actinomycetes</taxon>
        <taxon>Micrococcales</taxon>
        <taxon>Cellulomonadaceae</taxon>
        <taxon>Cellulomonas</taxon>
    </lineage>
</organism>
<comment type="caution">
    <text evidence="4">The sequence shown here is derived from an EMBL/GenBank/DDBJ whole genome shotgun (WGS) entry which is preliminary data.</text>
</comment>
<feature type="signal peptide" evidence="3">
    <location>
        <begin position="1"/>
        <end position="20"/>
    </location>
</feature>
<feature type="region of interest" description="Disordered" evidence="1">
    <location>
        <begin position="400"/>
        <end position="422"/>
    </location>
</feature>
<evidence type="ECO:0000313" key="5">
    <source>
        <dbReference type="Proteomes" id="UP000269289"/>
    </source>
</evidence>